<gene>
    <name evidence="2" type="ORF">HU137_11530</name>
</gene>
<feature type="chain" id="PRO_5032595731" description="Lipoprotein" evidence="1">
    <location>
        <begin position="21"/>
        <end position="183"/>
    </location>
</feature>
<comment type="caution">
    <text evidence="2">The sequence shown here is derived from an EMBL/GenBank/DDBJ whole genome shotgun (WGS) entry which is preliminary data.</text>
</comment>
<evidence type="ECO:0000313" key="3">
    <source>
        <dbReference type="Proteomes" id="UP000552241"/>
    </source>
</evidence>
<organism evidence="2 3">
    <name type="scientific">Moheibacter lacus</name>
    <dbReference type="NCBI Taxonomy" id="2745851"/>
    <lineage>
        <taxon>Bacteria</taxon>
        <taxon>Pseudomonadati</taxon>
        <taxon>Bacteroidota</taxon>
        <taxon>Flavobacteriia</taxon>
        <taxon>Flavobacteriales</taxon>
        <taxon>Weeksellaceae</taxon>
        <taxon>Moheibacter</taxon>
    </lineage>
</organism>
<evidence type="ECO:0000256" key="1">
    <source>
        <dbReference type="SAM" id="SignalP"/>
    </source>
</evidence>
<feature type="signal peptide" evidence="1">
    <location>
        <begin position="1"/>
        <end position="20"/>
    </location>
</feature>
<sequence>MKKLEFIFICLFAIAITACSSDDNGDQPGQTGGDHSYTFTITGPGVNGETFTATVPNQEIYNFYTPIPNSSYMGAYFSLSNGTETIAGNFLKDNNNIRPLGDNSGNNIEDSQLNIIFSHQGQVYTLESISGNCSSERFEVGTEGSTASFKISFTGVFTGGITGTNDPEEYQVTGTVDTKFYQD</sequence>
<dbReference type="PROSITE" id="PS51257">
    <property type="entry name" value="PROKAR_LIPOPROTEIN"/>
    <property type="match status" value="1"/>
</dbReference>
<keyword evidence="1" id="KW-0732">Signal</keyword>
<protein>
    <recommendedName>
        <fullName evidence="4">Lipoprotein</fullName>
    </recommendedName>
</protein>
<name>A0A838ZTT2_9FLAO</name>
<evidence type="ECO:0008006" key="4">
    <source>
        <dbReference type="Google" id="ProtNLM"/>
    </source>
</evidence>
<dbReference type="RefSeq" id="WP_182044001.1">
    <property type="nucleotide sequence ID" value="NZ_JACDZE010000004.1"/>
</dbReference>
<keyword evidence="3" id="KW-1185">Reference proteome</keyword>
<accession>A0A838ZTT2</accession>
<evidence type="ECO:0000313" key="2">
    <source>
        <dbReference type="EMBL" id="MBA5630404.1"/>
    </source>
</evidence>
<dbReference type="EMBL" id="JACDZE010000004">
    <property type="protein sequence ID" value="MBA5630404.1"/>
    <property type="molecule type" value="Genomic_DNA"/>
</dbReference>
<reference evidence="2 3" key="1">
    <citation type="submission" date="2020-07" db="EMBL/GenBank/DDBJ databases">
        <title>Moheibacter lacus sp. nov., a member of the family Flavobacteriaceae isolated from freshwater lake sediment.</title>
        <authorList>
            <person name="Liu Y."/>
        </authorList>
    </citation>
    <scope>NUCLEOTIDE SEQUENCE [LARGE SCALE GENOMIC DNA]</scope>
    <source>
        <strain evidence="2 3">BDHS18</strain>
    </source>
</reference>
<proteinExistence type="predicted"/>
<dbReference type="Proteomes" id="UP000552241">
    <property type="component" value="Unassembled WGS sequence"/>
</dbReference>
<dbReference type="AlphaFoldDB" id="A0A838ZTT2"/>